<sequence length="121" mass="13443">MQSLASTAPFCPRQGQSASSPAAAVTSIVNLASSSPRRTWQPDAARLPSLFVPPTLARCSDKRRIAAPPDIRYHWPLPVSHDNASVRYTRSLASTAGQTTNFRLRLRDRETPAGRVYIWRR</sequence>
<gene>
    <name evidence="2" type="ORF">CCMA1212_006826</name>
</gene>
<dbReference type="EMBL" id="PPTA01000009">
    <property type="protein sequence ID" value="TFB01274.1"/>
    <property type="molecule type" value="Genomic_DNA"/>
</dbReference>
<keyword evidence="3" id="KW-1185">Reference proteome</keyword>
<dbReference type="RefSeq" id="XP_073557475.1">
    <property type="nucleotide sequence ID" value="XM_073704022.1"/>
</dbReference>
<evidence type="ECO:0000313" key="2">
    <source>
        <dbReference type="EMBL" id="TFB01274.1"/>
    </source>
</evidence>
<evidence type="ECO:0000313" key="3">
    <source>
        <dbReference type="Proteomes" id="UP001642720"/>
    </source>
</evidence>
<dbReference type="GeneID" id="300578472"/>
<name>A0ABY2H0U6_9HYPO</name>
<protein>
    <submittedName>
        <fullName evidence="2">Uncharacterized protein</fullName>
    </submittedName>
</protein>
<accession>A0ABY2H0U6</accession>
<proteinExistence type="predicted"/>
<comment type="caution">
    <text evidence="2">The sequence shown here is derived from an EMBL/GenBank/DDBJ whole genome shotgun (WGS) entry which is preliminary data.</text>
</comment>
<dbReference type="Proteomes" id="UP001642720">
    <property type="component" value="Unassembled WGS sequence"/>
</dbReference>
<organism evidence="2 3">
    <name type="scientific">Trichoderma ghanense</name>
    <dbReference type="NCBI Taxonomy" id="65468"/>
    <lineage>
        <taxon>Eukaryota</taxon>
        <taxon>Fungi</taxon>
        <taxon>Dikarya</taxon>
        <taxon>Ascomycota</taxon>
        <taxon>Pezizomycotina</taxon>
        <taxon>Sordariomycetes</taxon>
        <taxon>Hypocreomycetidae</taxon>
        <taxon>Hypocreales</taxon>
        <taxon>Hypocreaceae</taxon>
        <taxon>Trichoderma</taxon>
    </lineage>
</organism>
<evidence type="ECO:0000256" key="1">
    <source>
        <dbReference type="SAM" id="MobiDB-lite"/>
    </source>
</evidence>
<reference evidence="2 3" key="1">
    <citation type="submission" date="2018-01" db="EMBL/GenBank/DDBJ databases">
        <title>Genome characterization of the sugarcane-associated fungus Trichoderma ghanense CCMA-1212 and their application in lignocelulose bioconversion.</title>
        <authorList>
            <person name="Steindorff A.S."/>
            <person name="Mendes T.D."/>
            <person name="Vilela E.S.D."/>
            <person name="Rodrigues D.S."/>
            <person name="Formighieri E.F."/>
            <person name="Melo I.S."/>
            <person name="Favaro L.C.L."/>
        </authorList>
    </citation>
    <scope>NUCLEOTIDE SEQUENCE [LARGE SCALE GENOMIC DNA]</scope>
    <source>
        <strain evidence="2 3">CCMA-1212</strain>
    </source>
</reference>
<feature type="region of interest" description="Disordered" evidence="1">
    <location>
        <begin position="1"/>
        <end position="20"/>
    </location>
</feature>